<accession>A0A4Q7V8N8</accession>
<proteinExistence type="predicted"/>
<gene>
    <name evidence="1" type="ORF">EV201_3381</name>
</gene>
<organism evidence="1 2">
    <name type="scientific">Ancylomarina subtilis</name>
    <dbReference type="NCBI Taxonomy" id="1639035"/>
    <lineage>
        <taxon>Bacteria</taxon>
        <taxon>Pseudomonadati</taxon>
        <taxon>Bacteroidota</taxon>
        <taxon>Bacteroidia</taxon>
        <taxon>Marinilabiliales</taxon>
        <taxon>Marinifilaceae</taxon>
        <taxon>Ancylomarina</taxon>
    </lineage>
</organism>
<dbReference type="Proteomes" id="UP000293562">
    <property type="component" value="Unassembled WGS sequence"/>
</dbReference>
<dbReference type="EMBL" id="SHKN01000013">
    <property type="protein sequence ID" value="RZT91012.1"/>
    <property type="molecule type" value="Genomic_DNA"/>
</dbReference>
<sequence>MTPNGFAMCFAGFRSISLSNPHLAKTLIYINSNYKLTNQRFGGIAMENYG</sequence>
<comment type="caution">
    <text evidence="1">The sequence shown here is derived from an EMBL/GenBank/DDBJ whole genome shotgun (WGS) entry which is preliminary data.</text>
</comment>
<protein>
    <submittedName>
        <fullName evidence="1">Uncharacterized protein</fullName>
    </submittedName>
</protein>
<evidence type="ECO:0000313" key="1">
    <source>
        <dbReference type="EMBL" id="RZT91012.1"/>
    </source>
</evidence>
<dbReference type="AlphaFoldDB" id="A0A4Q7V8N8"/>
<evidence type="ECO:0000313" key="2">
    <source>
        <dbReference type="Proteomes" id="UP000293562"/>
    </source>
</evidence>
<keyword evidence="2" id="KW-1185">Reference proteome</keyword>
<name>A0A4Q7V8N8_9BACT</name>
<reference evidence="1 2" key="1">
    <citation type="submission" date="2019-02" db="EMBL/GenBank/DDBJ databases">
        <title>Genomic Encyclopedia of Type Strains, Phase IV (KMG-IV): sequencing the most valuable type-strain genomes for metagenomic binning, comparative biology and taxonomic classification.</title>
        <authorList>
            <person name="Goeker M."/>
        </authorList>
    </citation>
    <scope>NUCLEOTIDE SEQUENCE [LARGE SCALE GENOMIC DNA]</scope>
    <source>
        <strain evidence="1 2">DSM 28825</strain>
    </source>
</reference>